<dbReference type="AlphaFoldDB" id="A0A517M531"/>
<proteinExistence type="predicted"/>
<dbReference type="Pfam" id="PF07596">
    <property type="entry name" value="SBP_bac_10"/>
    <property type="match status" value="1"/>
</dbReference>
<dbReference type="OrthoDB" id="263714at2"/>
<dbReference type="PANTHER" id="PTHR30093:SF2">
    <property type="entry name" value="TYPE II SECRETION SYSTEM PROTEIN H"/>
    <property type="match status" value="1"/>
</dbReference>
<keyword evidence="4" id="KW-1185">Reference proteome</keyword>
<feature type="transmembrane region" description="Helical" evidence="1">
    <location>
        <begin position="15"/>
        <end position="40"/>
    </location>
</feature>
<dbReference type="NCBIfam" id="TIGR04294">
    <property type="entry name" value="pre_pil_HX9DG"/>
    <property type="match status" value="1"/>
</dbReference>
<dbReference type="InterPro" id="IPR012902">
    <property type="entry name" value="N_methyl_site"/>
</dbReference>
<accession>A0A517M531</accession>
<dbReference type="SUPFAM" id="SSF54523">
    <property type="entry name" value="Pili subunits"/>
    <property type="match status" value="1"/>
</dbReference>
<protein>
    <submittedName>
        <fullName evidence="3">Type II secretion system protein G</fullName>
    </submittedName>
</protein>
<name>A0A517M531_9BACT</name>
<dbReference type="EMBL" id="CP036261">
    <property type="protein sequence ID" value="QDS89982.1"/>
    <property type="molecule type" value="Genomic_DNA"/>
</dbReference>
<dbReference type="Proteomes" id="UP000319557">
    <property type="component" value="Chromosome"/>
</dbReference>
<dbReference type="KEGG" id="ruv:EC9_41840"/>
<dbReference type="RefSeq" id="WP_145347899.1">
    <property type="nucleotide sequence ID" value="NZ_CP036261.1"/>
</dbReference>
<dbReference type="NCBIfam" id="TIGR02532">
    <property type="entry name" value="IV_pilin_GFxxxE"/>
    <property type="match status" value="1"/>
</dbReference>
<evidence type="ECO:0000256" key="1">
    <source>
        <dbReference type="SAM" id="Phobius"/>
    </source>
</evidence>
<sequence>MFCCKGSVRSQRLRAGFTLVELLVVIAIIGILVGLLLPAVQAAREAARRMSCSNNLKQIGLAMHNYHDTHQRFPYAYRTFDNPPGPTGVPAGSTHARDTWFHRLLPMVEQRALYDSYEADHSQFINQANLKLLIETEVPAFVCPTNPGYGGGAANQANGFQGTYGVCMSGSETLGITITTNGKGMFYNASKTQFRDILDGTTNTIMVGEGIARPMDNVGAHGDLGQYWGGATWGAAGFTTAEPPNTSLPDRPLSCKSTTVLEAPCLGTTSTRGEQFNFSRSYHPGGVQVTLADASVRFAAETIDQQIYQNLGDKADSQIIGEW</sequence>
<dbReference type="PROSITE" id="PS00409">
    <property type="entry name" value="PROKAR_NTER_METHYL"/>
    <property type="match status" value="1"/>
</dbReference>
<feature type="domain" description="DUF1559" evidence="2">
    <location>
        <begin position="41"/>
        <end position="306"/>
    </location>
</feature>
<evidence type="ECO:0000313" key="4">
    <source>
        <dbReference type="Proteomes" id="UP000319557"/>
    </source>
</evidence>
<dbReference type="Gene3D" id="3.30.700.10">
    <property type="entry name" value="Glycoprotein, Type 4 Pilin"/>
    <property type="match status" value="1"/>
</dbReference>
<keyword evidence="1" id="KW-0472">Membrane</keyword>
<dbReference type="InterPro" id="IPR011453">
    <property type="entry name" value="DUF1559"/>
</dbReference>
<dbReference type="InterPro" id="IPR045584">
    <property type="entry name" value="Pilin-like"/>
</dbReference>
<dbReference type="PANTHER" id="PTHR30093">
    <property type="entry name" value="GENERAL SECRETION PATHWAY PROTEIN G"/>
    <property type="match status" value="1"/>
</dbReference>
<gene>
    <name evidence="3" type="primary">xcpT_19</name>
    <name evidence="3" type="ORF">EC9_41840</name>
</gene>
<dbReference type="InterPro" id="IPR027558">
    <property type="entry name" value="Pre_pil_HX9DG_C"/>
</dbReference>
<dbReference type="Pfam" id="PF07963">
    <property type="entry name" value="N_methyl"/>
    <property type="match status" value="1"/>
</dbReference>
<evidence type="ECO:0000313" key="3">
    <source>
        <dbReference type="EMBL" id="QDS89982.1"/>
    </source>
</evidence>
<evidence type="ECO:0000259" key="2">
    <source>
        <dbReference type="Pfam" id="PF07596"/>
    </source>
</evidence>
<organism evidence="3 4">
    <name type="scientific">Rosistilla ulvae</name>
    <dbReference type="NCBI Taxonomy" id="1930277"/>
    <lineage>
        <taxon>Bacteria</taxon>
        <taxon>Pseudomonadati</taxon>
        <taxon>Planctomycetota</taxon>
        <taxon>Planctomycetia</taxon>
        <taxon>Pirellulales</taxon>
        <taxon>Pirellulaceae</taxon>
        <taxon>Rosistilla</taxon>
    </lineage>
</organism>
<reference evidence="3 4" key="1">
    <citation type="submission" date="2019-02" db="EMBL/GenBank/DDBJ databases">
        <title>Deep-cultivation of Planctomycetes and their phenomic and genomic characterization uncovers novel biology.</title>
        <authorList>
            <person name="Wiegand S."/>
            <person name="Jogler M."/>
            <person name="Boedeker C."/>
            <person name="Pinto D."/>
            <person name="Vollmers J."/>
            <person name="Rivas-Marin E."/>
            <person name="Kohn T."/>
            <person name="Peeters S.H."/>
            <person name="Heuer A."/>
            <person name="Rast P."/>
            <person name="Oberbeckmann S."/>
            <person name="Bunk B."/>
            <person name="Jeske O."/>
            <person name="Meyerdierks A."/>
            <person name="Storesund J.E."/>
            <person name="Kallscheuer N."/>
            <person name="Luecker S."/>
            <person name="Lage O.M."/>
            <person name="Pohl T."/>
            <person name="Merkel B.J."/>
            <person name="Hornburger P."/>
            <person name="Mueller R.-W."/>
            <person name="Bruemmer F."/>
            <person name="Labrenz M."/>
            <person name="Spormann A.M."/>
            <person name="Op den Camp H."/>
            <person name="Overmann J."/>
            <person name="Amann R."/>
            <person name="Jetten M.S.M."/>
            <person name="Mascher T."/>
            <person name="Medema M.H."/>
            <person name="Devos D.P."/>
            <person name="Kaster A.-K."/>
            <person name="Ovreas L."/>
            <person name="Rohde M."/>
            <person name="Galperin M.Y."/>
            <person name="Jogler C."/>
        </authorList>
    </citation>
    <scope>NUCLEOTIDE SEQUENCE [LARGE SCALE GENOMIC DNA]</scope>
    <source>
        <strain evidence="3 4">EC9</strain>
    </source>
</reference>
<keyword evidence="1" id="KW-0812">Transmembrane</keyword>
<keyword evidence="1" id="KW-1133">Transmembrane helix</keyword>